<organism evidence="2 3">
    <name type="scientific">Methanolobus profundi</name>
    <dbReference type="NCBI Taxonomy" id="487685"/>
    <lineage>
        <taxon>Archaea</taxon>
        <taxon>Methanobacteriati</taxon>
        <taxon>Methanobacteriota</taxon>
        <taxon>Stenosarchaea group</taxon>
        <taxon>Methanomicrobia</taxon>
        <taxon>Methanosarcinales</taxon>
        <taxon>Methanosarcinaceae</taxon>
        <taxon>Methanolobus</taxon>
    </lineage>
</organism>
<evidence type="ECO:0000256" key="1">
    <source>
        <dbReference type="SAM" id="Phobius"/>
    </source>
</evidence>
<reference evidence="3" key="1">
    <citation type="submission" date="2016-10" db="EMBL/GenBank/DDBJ databases">
        <authorList>
            <person name="Varghese N."/>
            <person name="Submissions S."/>
        </authorList>
    </citation>
    <scope>NUCLEOTIDE SEQUENCE [LARGE SCALE GENOMIC DNA]</scope>
    <source>
        <strain evidence="3">Mob M</strain>
    </source>
</reference>
<accession>A0A1I4UYG1</accession>
<keyword evidence="1" id="KW-0472">Membrane</keyword>
<dbReference type="AlphaFoldDB" id="A0A1I4UYG1"/>
<dbReference type="EMBL" id="FOUJ01000009">
    <property type="protein sequence ID" value="SFM93810.1"/>
    <property type="molecule type" value="Genomic_DNA"/>
</dbReference>
<name>A0A1I4UYG1_9EURY</name>
<keyword evidence="3" id="KW-1185">Reference proteome</keyword>
<evidence type="ECO:0000313" key="2">
    <source>
        <dbReference type="EMBL" id="SFM93810.1"/>
    </source>
</evidence>
<keyword evidence="1" id="KW-1133">Transmembrane helix</keyword>
<dbReference type="RefSeq" id="WP_091938254.1">
    <property type="nucleotide sequence ID" value="NZ_FOUJ01000009.1"/>
</dbReference>
<dbReference type="STRING" id="487685.SAMN04488696_2936"/>
<evidence type="ECO:0000313" key="3">
    <source>
        <dbReference type="Proteomes" id="UP000198535"/>
    </source>
</evidence>
<dbReference type="Proteomes" id="UP000198535">
    <property type="component" value="Unassembled WGS sequence"/>
</dbReference>
<proteinExistence type="predicted"/>
<feature type="transmembrane region" description="Helical" evidence="1">
    <location>
        <begin position="6"/>
        <end position="28"/>
    </location>
</feature>
<gene>
    <name evidence="2" type="ORF">SAMN04488696_2936</name>
</gene>
<keyword evidence="1" id="KW-0812">Transmembrane</keyword>
<protein>
    <submittedName>
        <fullName evidence="2">Uncharacterized protein</fullName>
    </submittedName>
</protein>
<dbReference type="OrthoDB" id="122856at2157"/>
<sequence length="65" mass="7207">MIESYATEAVTFLLGIGAGVAIRVKLWWKNKTAEGRKSFVYEVLQSLEDGKITAVEAKALIKNHL</sequence>